<dbReference type="AlphaFoldDB" id="A0AAU8AUF3"/>
<evidence type="ECO:0000256" key="2">
    <source>
        <dbReference type="ARBA" id="ARBA00030642"/>
    </source>
</evidence>
<geneLocation type="plasmid" evidence="6">
    <name>unnamed5</name>
</geneLocation>
<dbReference type="Pfam" id="PF13145">
    <property type="entry name" value="Rotamase_2"/>
    <property type="match status" value="1"/>
</dbReference>
<feature type="domain" description="PpiC" evidence="5">
    <location>
        <begin position="118"/>
        <end position="224"/>
    </location>
</feature>
<sequence>MTAGAVLKSPLLHFFALGALIFVAYGLLNDRSPAADLDVIVLQSAEAAQIADQFAATWNRPPTVTELEGLMNAWALEEVQYREAVALGLDQGDSVIRLRLSQKMQFISEAGAATLAADEAVLQAHLEAHADRFAEPAKLAFEQVLLPEDPSAAESLKLALEEGADPASLSRGSLLPIRLPLSSETAVDRLFGRGFAAAIAELAGSGWSGPVQSGYGHHLVHVTDRSASRLPPLSEIRATVEEDWRATRAREMREDFGKMLLKRYEVTLPPASEVLAR</sequence>
<evidence type="ECO:0000313" key="6">
    <source>
        <dbReference type="EMBL" id="XCC97911.1"/>
    </source>
</evidence>
<accession>A0AAU8AUF3</accession>
<keyword evidence="4 6" id="KW-0413">Isomerase</keyword>
<dbReference type="PROSITE" id="PS50198">
    <property type="entry name" value="PPIC_PPIASE_2"/>
    <property type="match status" value="1"/>
</dbReference>
<gene>
    <name evidence="6" type="ORF">PVT71_28425</name>
</gene>
<reference evidence="6" key="1">
    <citation type="submission" date="2023-02" db="EMBL/GenBank/DDBJ databases">
        <title>Description and genomic characterization of Salipiger bruguierae sp. nov., isolated from the sediment of mangrove plant Bruguiera sexangula.</title>
        <authorList>
            <person name="Long M."/>
        </authorList>
    </citation>
    <scope>NUCLEOTIDE SEQUENCE</scope>
    <source>
        <strain evidence="6">H15</strain>
        <plasmid evidence="6">unnamed5</plasmid>
    </source>
</reference>
<dbReference type="RefSeq" id="WP_353476790.1">
    <property type="nucleotide sequence ID" value="NZ_CP123390.1"/>
</dbReference>
<organism evidence="6">
    <name type="scientific">Alloyangia sp. H15</name>
    <dbReference type="NCBI Taxonomy" id="3029062"/>
    <lineage>
        <taxon>Bacteria</taxon>
        <taxon>Pseudomonadati</taxon>
        <taxon>Pseudomonadota</taxon>
        <taxon>Alphaproteobacteria</taxon>
        <taxon>Rhodobacterales</taxon>
        <taxon>Roseobacteraceae</taxon>
        <taxon>Alloyangia</taxon>
    </lineage>
</organism>
<evidence type="ECO:0000256" key="4">
    <source>
        <dbReference type="PROSITE-ProRule" id="PRU00278"/>
    </source>
</evidence>
<evidence type="ECO:0000256" key="1">
    <source>
        <dbReference type="ARBA" id="ARBA00018370"/>
    </source>
</evidence>
<keyword evidence="4" id="KW-0697">Rotamase</keyword>
<proteinExistence type="predicted"/>
<dbReference type="EMBL" id="CP123390">
    <property type="protein sequence ID" value="XCC97911.1"/>
    <property type="molecule type" value="Genomic_DNA"/>
</dbReference>
<dbReference type="Gene3D" id="3.10.50.40">
    <property type="match status" value="1"/>
</dbReference>
<dbReference type="InterPro" id="IPR000297">
    <property type="entry name" value="PPIase_PpiC"/>
</dbReference>
<evidence type="ECO:0000259" key="5">
    <source>
        <dbReference type="PROSITE" id="PS50198"/>
    </source>
</evidence>
<protein>
    <recommendedName>
        <fullName evidence="1">Parvulin-like PPIase</fullName>
    </recommendedName>
    <alternativeName>
        <fullName evidence="2">Peptidyl-prolyl cis-trans isomerase plp</fullName>
    </alternativeName>
    <alternativeName>
        <fullName evidence="3">Rotamase plp</fullName>
    </alternativeName>
</protein>
<dbReference type="GO" id="GO:0003755">
    <property type="term" value="F:peptidyl-prolyl cis-trans isomerase activity"/>
    <property type="evidence" value="ECO:0007669"/>
    <property type="project" value="UniProtKB-KW"/>
</dbReference>
<evidence type="ECO:0000256" key="3">
    <source>
        <dbReference type="ARBA" id="ARBA00031484"/>
    </source>
</evidence>
<name>A0AAU8AUF3_9RHOB</name>
<dbReference type="InterPro" id="IPR046357">
    <property type="entry name" value="PPIase_dom_sf"/>
</dbReference>
<keyword evidence="6" id="KW-0614">Plasmid</keyword>